<feature type="chain" id="PRO_5042202559" evidence="2">
    <location>
        <begin position="22"/>
        <end position="321"/>
    </location>
</feature>
<dbReference type="EMBL" id="JAPDPJ010000086">
    <property type="protein sequence ID" value="MCW3789173.1"/>
    <property type="molecule type" value="Genomic_DNA"/>
</dbReference>
<keyword evidence="5" id="KW-1185">Reference proteome</keyword>
<sequence>MQKSIFTLVAIMLFSTMSLMAQSSKGFSFQGYARGADGSALQNESNLEVRFTIFSTDENNPEFTENQTLSTDEFGVFQAVIGTTNSSLFNALNFAQNDYSLKVEIRDGGSYQQVARQSLLAVPYAKASEKAVEATSADNGVPPGSIMPFAGSSVPEGWLLCDGSEVDRDTYSKLFAAIGTAWGYGNMSSTFNLPELRGQFLRGVSGDSNYDPDKGSRTAYNGGNSGNKVGSYQGSQFASHNHAASSSNAGNHRHTSYDYYWYDAGSDDDYGTPTGDGTGERRSTSRNTAYAGEHNHNITVNDTGGNETRPRNAYVNYIIKY</sequence>
<protein>
    <submittedName>
        <fullName evidence="4">Tail fiber protein</fullName>
    </submittedName>
</protein>
<gene>
    <name evidence="4" type="ORF">OM075_22100</name>
</gene>
<feature type="region of interest" description="Disordered" evidence="1">
    <location>
        <begin position="204"/>
        <end position="250"/>
    </location>
</feature>
<feature type="domain" description="Phage tail collar" evidence="3">
    <location>
        <begin position="144"/>
        <end position="201"/>
    </location>
</feature>
<dbReference type="AlphaFoldDB" id="A0AAE3M8S3"/>
<proteinExistence type="predicted"/>
<reference evidence="4" key="1">
    <citation type="submission" date="2022-10" db="EMBL/GenBank/DDBJ databases">
        <authorList>
            <person name="Yu W.X."/>
        </authorList>
    </citation>
    <scope>NUCLEOTIDE SEQUENCE</scope>
    <source>
        <strain evidence="4">AAT</strain>
    </source>
</reference>
<dbReference type="SUPFAM" id="SSF88874">
    <property type="entry name" value="Receptor-binding domain of short tail fibre protein gp12"/>
    <property type="match status" value="1"/>
</dbReference>
<dbReference type="Gene3D" id="3.90.1340.10">
    <property type="entry name" value="Phage tail collar domain"/>
    <property type="match status" value="1"/>
</dbReference>
<evidence type="ECO:0000313" key="5">
    <source>
        <dbReference type="Proteomes" id="UP001209229"/>
    </source>
</evidence>
<accession>A0AAE3M8S3</accession>
<evidence type="ECO:0000313" key="4">
    <source>
        <dbReference type="EMBL" id="MCW3789173.1"/>
    </source>
</evidence>
<feature type="region of interest" description="Disordered" evidence="1">
    <location>
        <begin position="271"/>
        <end position="309"/>
    </location>
</feature>
<feature type="compositionally biased region" description="Polar residues" evidence="1">
    <location>
        <begin position="218"/>
        <end position="237"/>
    </location>
</feature>
<dbReference type="RefSeq" id="WP_301192731.1">
    <property type="nucleotide sequence ID" value="NZ_JAPDPJ010000086.1"/>
</dbReference>
<evidence type="ECO:0000256" key="1">
    <source>
        <dbReference type="SAM" id="MobiDB-lite"/>
    </source>
</evidence>
<feature type="compositionally biased region" description="Low complexity" evidence="1">
    <location>
        <begin position="238"/>
        <end position="250"/>
    </location>
</feature>
<keyword evidence="2" id="KW-0732">Signal</keyword>
<evidence type="ECO:0000256" key="2">
    <source>
        <dbReference type="SAM" id="SignalP"/>
    </source>
</evidence>
<dbReference type="InterPro" id="IPR011083">
    <property type="entry name" value="Phage_tail_collar_dom"/>
</dbReference>
<organism evidence="4 5">
    <name type="scientific">Plebeiibacterium sediminum</name>
    <dbReference type="NCBI Taxonomy" id="2992112"/>
    <lineage>
        <taxon>Bacteria</taxon>
        <taxon>Pseudomonadati</taxon>
        <taxon>Bacteroidota</taxon>
        <taxon>Bacteroidia</taxon>
        <taxon>Marinilabiliales</taxon>
        <taxon>Marinilabiliaceae</taxon>
        <taxon>Plebeiibacterium</taxon>
    </lineage>
</organism>
<name>A0AAE3M8S3_9BACT</name>
<evidence type="ECO:0000259" key="3">
    <source>
        <dbReference type="Pfam" id="PF07484"/>
    </source>
</evidence>
<dbReference type="InterPro" id="IPR037053">
    <property type="entry name" value="Phage_tail_collar_dom_sf"/>
</dbReference>
<dbReference type="Pfam" id="PF07484">
    <property type="entry name" value="Collar"/>
    <property type="match status" value="1"/>
</dbReference>
<dbReference type="Proteomes" id="UP001209229">
    <property type="component" value="Unassembled WGS sequence"/>
</dbReference>
<feature type="compositionally biased region" description="Polar residues" evidence="1">
    <location>
        <begin position="297"/>
        <end position="306"/>
    </location>
</feature>
<feature type="signal peptide" evidence="2">
    <location>
        <begin position="1"/>
        <end position="21"/>
    </location>
</feature>
<comment type="caution">
    <text evidence="4">The sequence shown here is derived from an EMBL/GenBank/DDBJ whole genome shotgun (WGS) entry which is preliminary data.</text>
</comment>